<gene>
    <name evidence="3" type="ORF">N7494_003169</name>
</gene>
<name>A0AAD6CYB5_9EURO</name>
<evidence type="ECO:0000313" key="3">
    <source>
        <dbReference type="EMBL" id="KAJ5545584.1"/>
    </source>
</evidence>
<comment type="caution">
    <text evidence="3">The sequence shown here is derived from an EMBL/GenBank/DDBJ whole genome shotgun (WGS) entry which is preliminary data.</text>
</comment>
<protein>
    <recommendedName>
        <fullName evidence="5">Extracellular membrane protein CFEM domain-containing protein</fullName>
    </recommendedName>
</protein>
<dbReference type="Proteomes" id="UP001220324">
    <property type="component" value="Unassembled WGS sequence"/>
</dbReference>
<feature type="signal peptide" evidence="2">
    <location>
        <begin position="1"/>
        <end position="17"/>
    </location>
</feature>
<dbReference type="EMBL" id="JAQIZZ010000003">
    <property type="protein sequence ID" value="KAJ5545584.1"/>
    <property type="molecule type" value="Genomic_DNA"/>
</dbReference>
<evidence type="ECO:0000256" key="1">
    <source>
        <dbReference type="SAM" id="MobiDB-lite"/>
    </source>
</evidence>
<feature type="compositionally biased region" description="Low complexity" evidence="1">
    <location>
        <begin position="138"/>
        <end position="151"/>
    </location>
</feature>
<evidence type="ECO:0000256" key="2">
    <source>
        <dbReference type="SAM" id="SignalP"/>
    </source>
</evidence>
<proteinExistence type="predicted"/>
<reference evidence="3 4" key="1">
    <citation type="journal article" date="2023" name="IMA Fungus">
        <title>Comparative genomic study of the Penicillium genus elucidates a diverse pangenome and 15 lateral gene transfer events.</title>
        <authorList>
            <person name="Petersen C."/>
            <person name="Sorensen T."/>
            <person name="Nielsen M.R."/>
            <person name="Sondergaard T.E."/>
            <person name="Sorensen J.L."/>
            <person name="Fitzpatrick D.A."/>
            <person name="Frisvad J.C."/>
            <person name="Nielsen K.L."/>
        </authorList>
    </citation>
    <scope>NUCLEOTIDE SEQUENCE [LARGE SCALE GENOMIC DNA]</scope>
    <source>
        <strain evidence="3 4">IBT 35679</strain>
    </source>
</reference>
<sequence length="196" mass="19969">MKLILIVFCALLALVAAVDTDAQLQCARKCDPRDSCCIAKCYQTPCPNDSQVEDTHNCIAACPQGTGTPDDTQKFADCEKRCIDTHYMATADAAAVTTFSSTTTSSTTISGTTASGTTGSTTTTSGQPASDTTVSGNHSTQTDATTHSDSTSSKESDSASGSSSHTSAAHTNAAANINLCASSVGIFGIMLAAFAL</sequence>
<feature type="chain" id="PRO_5042209243" description="Extracellular membrane protein CFEM domain-containing protein" evidence="2">
    <location>
        <begin position="18"/>
        <end position="196"/>
    </location>
</feature>
<keyword evidence="4" id="KW-1185">Reference proteome</keyword>
<accession>A0AAD6CYB5</accession>
<feature type="compositionally biased region" description="Polar residues" evidence="1">
    <location>
        <begin position="127"/>
        <end position="137"/>
    </location>
</feature>
<keyword evidence="2" id="KW-0732">Signal</keyword>
<evidence type="ECO:0008006" key="5">
    <source>
        <dbReference type="Google" id="ProtNLM"/>
    </source>
</evidence>
<organism evidence="3 4">
    <name type="scientific">Penicillium frequentans</name>
    <dbReference type="NCBI Taxonomy" id="3151616"/>
    <lineage>
        <taxon>Eukaryota</taxon>
        <taxon>Fungi</taxon>
        <taxon>Dikarya</taxon>
        <taxon>Ascomycota</taxon>
        <taxon>Pezizomycotina</taxon>
        <taxon>Eurotiomycetes</taxon>
        <taxon>Eurotiomycetidae</taxon>
        <taxon>Eurotiales</taxon>
        <taxon>Aspergillaceae</taxon>
        <taxon>Penicillium</taxon>
    </lineage>
</organism>
<feature type="compositionally biased region" description="Low complexity" evidence="1">
    <location>
        <begin position="103"/>
        <end position="126"/>
    </location>
</feature>
<feature type="region of interest" description="Disordered" evidence="1">
    <location>
        <begin position="103"/>
        <end position="166"/>
    </location>
</feature>
<evidence type="ECO:0000313" key="4">
    <source>
        <dbReference type="Proteomes" id="UP001220324"/>
    </source>
</evidence>
<dbReference type="AlphaFoldDB" id="A0AAD6CYB5"/>